<keyword evidence="3" id="KW-0804">Transcription</keyword>
<accession>A0A1X0J6L7</accession>
<reference evidence="5 6" key="1">
    <citation type="submission" date="2016-12" db="EMBL/GenBank/DDBJ databases">
        <title>The new phylogeny of genus Mycobacterium.</title>
        <authorList>
            <person name="Tortoli E."/>
            <person name="Trovato A."/>
            <person name="Cirillo D.M."/>
        </authorList>
    </citation>
    <scope>NUCLEOTIDE SEQUENCE [LARGE SCALE GENOMIC DNA]</scope>
    <source>
        <strain evidence="5 6">CCUG 66554</strain>
    </source>
</reference>
<dbReference type="GO" id="GO:0003700">
    <property type="term" value="F:DNA-binding transcription factor activity"/>
    <property type="evidence" value="ECO:0007669"/>
    <property type="project" value="InterPro"/>
</dbReference>
<dbReference type="Proteomes" id="UP000192434">
    <property type="component" value="Unassembled WGS sequence"/>
</dbReference>
<dbReference type="OrthoDB" id="67158at2"/>
<protein>
    <submittedName>
        <fullName evidence="5">MarR family transcriptional regulator</fullName>
    </submittedName>
</protein>
<dbReference type="PANTHER" id="PTHR38465:SF2">
    <property type="entry name" value="HTH-TYPE TRANSCRIPTIONAL REGULATOR MMPR5"/>
    <property type="match status" value="1"/>
</dbReference>
<feature type="domain" description="HTH marR-type" evidence="4">
    <location>
        <begin position="5"/>
        <end position="65"/>
    </location>
</feature>
<dbReference type="InterPro" id="IPR036388">
    <property type="entry name" value="WH-like_DNA-bd_sf"/>
</dbReference>
<dbReference type="SUPFAM" id="SSF46785">
    <property type="entry name" value="Winged helix' DNA-binding domain"/>
    <property type="match status" value="1"/>
</dbReference>
<dbReference type="Gene3D" id="1.10.287.160">
    <property type="entry name" value="HR1 repeat"/>
    <property type="match status" value="1"/>
</dbReference>
<dbReference type="RefSeq" id="WP_083016212.1">
    <property type="nucleotide sequence ID" value="NZ_MVII01000014.1"/>
</dbReference>
<dbReference type="InterPro" id="IPR052362">
    <property type="entry name" value="HTH-GbsR_regulator"/>
</dbReference>
<keyword evidence="1" id="KW-0805">Transcription regulation</keyword>
<dbReference type="Pfam" id="PF12802">
    <property type="entry name" value="MarR_2"/>
    <property type="match status" value="1"/>
</dbReference>
<evidence type="ECO:0000256" key="2">
    <source>
        <dbReference type="ARBA" id="ARBA00023125"/>
    </source>
</evidence>
<dbReference type="EMBL" id="MVII01000014">
    <property type="protein sequence ID" value="ORB57763.1"/>
    <property type="molecule type" value="Genomic_DNA"/>
</dbReference>
<evidence type="ECO:0000256" key="3">
    <source>
        <dbReference type="ARBA" id="ARBA00023163"/>
    </source>
</evidence>
<gene>
    <name evidence="5" type="ORF">BST43_12350</name>
</gene>
<keyword evidence="2" id="KW-0238">DNA-binding</keyword>
<dbReference type="PANTHER" id="PTHR38465">
    <property type="entry name" value="HTH-TYPE TRANSCRIPTIONAL REGULATOR MJ1563-RELATED"/>
    <property type="match status" value="1"/>
</dbReference>
<dbReference type="Gene3D" id="1.10.10.10">
    <property type="entry name" value="Winged helix-like DNA-binding domain superfamily/Winged helix DNA-binding domain"/>
    <property type="match status" value="1"/>
</dbReference>
<dbReference type="InterPro" id="IPR036390">
    <property type="entry name" value="WH_DNA-bd_sf"/>
</dbReference>
<organism evidence="5 6">
    <name type="scientific">Mycobacteroides saopaulense</name>
    <dbReference type="NCBI Taxonomy" id="1578165"/>
    <lineage>
        <taxon>Bacteria</taxon>
        <taxon>Bacillati</taxon>
        <taxon>Actinomycetota</taxon>
        <taxon>Actinomycetes</taxon>
        <taxon>Mycobacteriales</taxon>
        <taxon>Mycobacteriaceae</taxon>
        <taxon>Mycobacteroides</taxon>
    </lineage>
</organism>
<comment type="caution">
    <text evidence="5">The sequence shown here is derived from an EMBL/GenBank/DDBJ whole genome shotgun (WGS) entry which is preliminary data.</text>
</comment>
<dbReference type="AlphaFoldDB" id="A0A1X0J6L7"/>
<evidence type="ECO:0000256" key="1">
    <source>
        <dbReference type="ARBA" id="ARBA00023015"/>
    </source>
</evidence>
<dbReference type="GO" id="GO:0003677">
    <property type="term" value="F:DNA binding"/>
    <property type="evidence" value="ECO:0007669"/>
    <property type="project" value="UniProtKB-KW"/>
</dbReference>
<evidence type="ECO:0000313" key="6">
    <source>
        <dbReference type="Proteomes" id="UP000192434"/>
    </source>
</evidence>
<evidence type="ECO:0000313" key="5">
    <source>
        <dbReference type="EMBL" id="ORB57763.1"/>
    </source>
</evidence>
<evidence type="ECO:0000259" key="4">
    <source>
        <dbReference type="Pfam" id="PF12802"/>
    </source>
</evidence>
<dbReference type="InterPro" id="IPR000835">
    <property type="entry name" value="HTH_MarR-typ"/>
</dbReference>
<sequence>MLSSHGMQRMTSRVLATLLFTEKPSMTASGLAELLQASAGSISTATKALISVGLVERVPVPSSRRDHYRLRDDAWATMYTNQNEVIAAMQQAADAGVAATTPGGLAHQRLTQMHDFYAFMWGQIPGLLQRWQQMHN</sequence>
<name>A0A1X0J6L7_9MYCO</name>
<proteinExistence type="predicted"/>